<dbReference type="InterPro" id="IPR006170">
    <property type="entry name" value="PBP/GOBP"/>
</dbReference>
<proteinExistence type="predicted"/>
<organism evidence="2 3">
    <name type="scientific">Psylliodes chrysocephalus</name>
    <dbReference type="NCBI Taxonomy" id="3402493"/>
    <lineage>
        <taxon>Eukaryota</taxon>
        <taxon>Metazoa</taxon>
        <taxon>Ecdysozoa</taxon>
        <taxon>Arthropoda</taxon>
        <taxon>Hexapoda</taxon>
        <taxon>Insecta</taxon>
        <taxon>Pterygota</taxon>
        <taxon>Neoptera</taxon>
        <taxon>Endopterygota</taxon>
        <taxon>Coleoptera</taxon>
        <taxon>Polyphaga</taxon>
        <taxon>Cucujiformia</taxon>
        <taxon>Chrysomeloidea</taxon>
        <taxon>Chrysomelidae</taxon>
        <taxon>Galerucinae</taxon>
        <taxon>Alticini</taxon>
        <taxon>Psylliodes</taxon>
    </lineage>
</organism>
<sequence>MLLNLLFFFFVVILNSVFCKPMVDVTKFSPEVRGLVKELHNSCKAKTNTEEIVLQQGNKGIFENDDKLKLYLLCIWEESALMKDGELDREALVEIFPGDYKDIIPKLFMACFDKFPNEKSTPDRVLKMYKCVLEADPEHFVIV</sequence>
<protein>
    <submittedName>
        <fullName evidence="2">Uncharacterized protein</fullName>
    </submittedName>
</protein>
<dbReference type="AlphaFoldDB" id="A0A9P0CZS1"/>
<dbReference type="GO" id="GO:0005549">
    <property type="term" value="F:odorant binding"/>
    <property type="evidence" value="ECO:0007669"/>
    <property type="project" value="InterPro"/>
</dbReference>
<dbReference type="Pfam" id="PF01395">
    <property type="entry name" value="PBP_GOBP"/>
    <property type="match status" value="1"/>
</dbReference>
<accession>A0A9P0CZS1</accession>
<dbReference type="SMART" id="SM00708">
    <property type="entry name" value="PhBP"/>
    <property type="match status" value="1"/>
</dbReference>
<keyword evidence="3" id="KW-1185">Reference proteome</keyword>
<feature type="signal peptide" evidence="1">
    <location>
        <begin position="1"/>
        <end position="19"/>
    </location>
</feature>
<dbReference type="Proteomes" id="UP001153636">
    <property type="component" value="Chromosome 5"/>
</dbReference>
<name>A0A9P0CZS1_9CUCU</name>
<evidence type="ECO:0000313" key="3">
    <source>
        <dbReference type="Proteomes" id="UP001153636"/>
    </source>
</evidence>
<dbReference type="CDD" id="cd23992">
    <property type="entry name" value="PBP_GOBP"/>
    <property type="match status" value="1"/>
</dbReference>
<feature type="chain" id="PRO_5040262020" evidence="1">
    <location>
        <begin position="20"/>
        <end position="143"/>
    </location>
</feature>
<evidence type="ECO:0000313" key="2">
    <source>
        <dbReference type="EMBL" id="CAH1111284.1"/>
    </source>
</evidence>
<reference evidence="2" key="1">
    <citation type="submission" date="2022-01" db="EMBL/GenBank/DDBJ databases">
        <authorList>
            <person name="King R."/>
        </authorList>
    </citation>
    <scope>NUCLEOTIDE SEQUENCE</scope>
</reference>
<dbReference type="EMBL" id="OV651817">
    <property type="protein sequence ID" value="CAH1111284.1"/>
    <property type="molecule type" value="Genomic_DNA"/>
</dbReference>
<evidence type="ECO:0000256" key="1">
    <source>
        <dbReference type="SAM" id="SignalP"/>
    </source>
</evidence>
<keyword evidence="1" id="KW-0732">Signal</keyword>
<gene>
    <name evidence="2" type="ORF">PSYICH_LOCUS11028</name>
</gene>
<dbReference type="OrthoDB" id="6702328at2759"/>
<dbReference type="SUPFAM" id="SSF47565">
    <property type="entry name" value="Insect pheromone/odorant-binding proteins"/>
    <property type="match status" value="1"/>
</dbReference>
<dbReference type="Gene3D" id="1.10.238.20">
    <property type="entry name" value="Pheromone/general odorant binding protein domain"/>
    <property type="match status" value="1"/>
</dbReference>
<dbReference type="InterPro" id="IPR036728">
    <property type="entry name" value="PBP_GOBP_sf"/>
</dbReference>